<evidence type="ECO:0000256" key="1">
    <source>
        <dbReference type="ARBA" id="ARBA00004651"/>
    </source>
</evidence>
<gene>
    <name evidence="9" type="primary">pbuE_2</name>
    <name evidence="10" type="synonym">pbuE_4</name>
    <name evidence="9" type="ORF">SAMEA2297795_00976</name>
    <name evidence="10" type="ORF">SAMEA2297796_02497</name>
</gene>
<feature type="transmembrane region" description="Helical" evidence="7">
    <location>
        <begin position="100"/>
        <end position="118"/>
    </location>
</feature>
<feature type="transmembrane region" description="Helical" evidence="7">
    <location>
        <begin position="267"/>
        <end position="283"/>
    </location>
</feature>
<dbReference type="Proteomes" id="UP000095412">
    <property type="component" value="Unassembled WGS sequence"/>
</dbReference>
<evidence type="ECO:0000313" key="9">
    <source>
        <dbReference type="EMBL" id="SCS68403.1"/>
    </source>
</evidence>
<dbReference type="InterPro" id="IPR036259">
    <property type="entry name" value="MFS_trans_sf"/>
</dbReference>
<feature type="transmembrane region" description="Helical" evidence="7">
    <location>
        <begin position="34"/>
        <end position="59"/>
    </location>
</feature>
<dbReference type="CDD" id="cd17324">
    <property type="entry name" value="MFS_NepI_like"/>
    <property type="match status" value="1"/>
</dbReference>
<feature type="transmembrane region" description="Helical" evidence="7">
    <location>
        <begin position="201"/>
        <end position="222"/>
    </location>
</feature>
<dbReference type="Pfam" id="PF07690">
    <property type="entry name" value="MFS_1"/>
    <property type="match status" value="2"/>
</dbReference>
<evidence type="ECO:0000256" key="6">
    <source>
        <dbReference type="ARBA" id="ARBA00023136"/>
    </source>
</evidence>
<dbReference type="InterPro" id="IPR011701">
    <property type="entry name" value="MFS"/>
</dbReference>
<accession>A0A1D4RNC5</accession>
<feature type="transmembrane region" description="Helical" evidence="7">
    <location>
        <begin position="130"/>
        <end position="151"/>
    </location>
</feature>
<feature type="transmembrane region" description="Helical" evidence="7">
    <location>
        <begin position="328"/>
        <end position="349"/>
    </location>
</feature>
<evidence type="ECO:0000313" key="10">
    <source>
        <dbReference type="EMBL" id="SCT48762.1"/>
    </source>
</evidence>
<dbReference type="Proteomes" id="UP000095768">
    <property type="component" value="Unassembled WGS sequence"/>
</dbReference>
<keyword evidence="6 7" id="KW-0472">Membrane</keyword>
<dbReference type="PANTHER" id="PTHR43124:SF10">
    <property type="entry name" value="PURINE EFFLUX PUMP PBUE"/>
    <property type="match status" value="1"/>
</dbReference>
<evidence type="ECO:0000313" key="12">
    <source>
        <dbReference type="Proteomes" id="UP000095768"/>
    </source>
</evidence>
<dbReference type="PROSITE" id="PS50850">
    <property type="entry name" value="MFS"/>
    <property type="match status" value="1"/>
</dbReference>
<feature type="domain" description="Major facilitator superfamily (MFS) profile" evidence="8">
    <location>
        <begin position="5"/>
        <end position="381"/>
    </location>
</feature>
<keyword evidence="5 7" id="KW-1133">Transmembrane helix</keyword>
<evidence type="ECO:0000256" key="7">
    <source>
        <dbReference type="SAM" id="Phobius"/>
    </source>
</evidence>
<reference evidence="9 12" key="1">
    <citation type="submission" date="2016-09" db="EMBL/GenBank/DDBJ databases">
        <authorList>
            <consortium name="Pathogen Informatics"/>
        </authorList>
    </citation>
    <scope>NUCLEOTIDE SEQUENCE [LARGE SCALE GENOMIC DNA]</scope>
    <source>
        <strain evidence="9 12">82B</strain>
    </source>
</reference>
<evidence type="ECO:0000256" key="3">
    <source>
        <dbReference type="ARBA" id="ARBA00022475"/>
    </source>
</evidence>
<dbReference type="Gene3D" id="1.20.1250.20">
    <property type="entry name" value="MFS general substrate transporter like domains"/>
    <property type="match status" value="2"/>
</dbReference>
<keyword evidence="11" id="KW-1185">Reference proteome</keyword>
<evidence type="ECO:0000259" key="8">
    <source>
        <dbReference type="PROSITE" id="PS50850"/>
    </source>
</evidence>
<dbReference type="SUPFAM" id="SSF103473">
    <property type="entry name" value="MFS general substrate transporter"/>
    <property type="match status" value="1"/>
</dbReference>
<dbReference type="EMBL" id="FMPI01000030">
    <property type="protein sequence ID" value="SCT48762.1"/>
    <property type="molecule type" value="Genomic_DNA"/>
</dbReference>
<dbReference type="EMBL" id="FMPG01000002">
    <property type="protein sequence ID" value="SCS68403.1"/>
    <property type="molecule type" value="Genomic_DNA"/>
</dbReference>
<evidence type="ECO:0000256" key="4">
    <source>
        <dbReference type="ARBA" id="ARBA00022692"/>
    </source>
</evidence>
<dbReference type="PANTHER" id="PTHR43124">
    <property type="entry name" value="PURINE EFFLUX PUMP PBUE"/>
    <property type="match status" value="1"/>
</dbReference>
<keyword evidence="3" id="KW-1003">Cell membrane</keyword>
<proteinExistence type="predicted"/>
<dbReference type="RefSeq" id="WP_069996617.1">
    <property type="nucleotide sequence ID" value="NZ_FMPG01000002.1"/>
</dbReference>
<evidence type="ECO:0000256" key="2">
    <source>
        <dbReference type="ARBA" id="ARBA00022448"/>
    </source>
</evidence>
<feature type="transmembrane region" description="Helical" evidence="7">
    <location>
        <begin position="242"/>
        <end position="260"/>
    </location>
</feature>
<sequence length="381" mass="41964">MVRLNICIIALLCFVAGLTELVISGILPYVAQEFSVSIATAGQSVTIFAFIFAVSGPFIIAFTTQFNRKKLFISFILIFIIGNVLTLISNTFFLFMLSRIILAIGVSMIIALSLSLSVKLVPIYRQSRVISILTMSISTSLVLGIPMGIMISEYFGWKAIFIFVTVACLIILVLIMKYFPGDISIETVTFMEQSKALLNKSISFAHLTTFFFFTGQSMFYIYFTPFIQDELGFSAGTSSMLYLVYGICAVFGGAVSGALVERVGATKTLIIVILIYIAMMLSISVTSHWWVLLLINTGMWGMLSWSINTPQQTYLIYLSPKYASFNQTFSTSTVQFGIATGSFLGAVLLESMQSYYMLIILGSAIVAVGFISLLISIKSLH</sequence>
<feature type="transmembrane region" description="Helical" evidence="7">
    <location>
        <begin position="157"/>
        <end position="180"/>
    </location>
</feature>
<dbReference type="GO" id="GO:0005886">
    <property type="term" value="C:plasma membrane"/>
    <property type="evidence" value="ECO:0007669"/>
    <property type="project" value="UniProtKB-SubCell"/>
</dbReference>
<dbReference type="OrthoDB" id="9788453at2"/>
<dbReference type="AlphaFoldDB" id="A0A1D4RNC5"/>
<comment type="subcellular location">
    <subcellularLocation>
        <location evidence="1">Cell membrane</location>
        <topology evidence="1">Multi-pass membrane protein</topology>
    </subcellularLocation>
</comment>
<dbReference type="GO" id="GO:0022857">
    <property type="term" value="F:transmembrane transporter activity"/>
    <property type="evidence" value="ECO:0007669"/>
    <property type="project" value="InterPro"/>
</dbReference>
<organism evidence="9 12">
    <name type="scientific">Staphylococcus caeli</name>
    <dbReference type="NCBI Taxonomy" id="2201815"/>
    <lineage>
        <taxon>Bacteria</taxon>
        <taxon>Bacillati</taxon>
        <taxon>Bacillota</taxon>
        <taxon>Bacilli</taxon>
        <taxon>Bacillales</taxon>
        <taxon>Staphylococcaceae</taxon>
        <taxon>Staphylococcus</taxon>
    </lineage>
</organism>
<keyword evidence="4 7" id="KW-0812">Transmembrane</keyword>
<dbReference type="InterPro" id="IPR020846">
    <property type="entry name" value="MFS_dom"/>
</dbReference>
<name>A0A1D4RNC5_9STAP</name>
<dbReference type="InterPro" id="IPR050189">
    <property type="entry name" value="MFS_Efflux_Transporters"/>
</dbReference>
<evidence type="ECO:0000256" key="5">
    <source>
        <dbReference type="ARBA" id="ARBA00022989"/>
    </source>
</evidence>
<protein>
    <submittedName>
        <fullName evidence="9 10">Transport protein</fullName>
    </submittedName>
</protein>
<reference evidence="10 11" key="2">
    <citation type="submission" date="2016-09" db="EMBL/GenBank/DDBJ databases">
        <authorList>
            <consortium name="Pathogen Informatics"/>
            <person name="Sun Q."/>
            <person name="Inoue M."/>
        </authorList>
    </citation>
    <scope>NUCLEOTIDE SEQUENCE [LARGE SCALE GENOMIC DNA]</scope>
    <source>
        <strain evidence="10 11">82C</strain>
    </source>
</reference>
<feature type="transmembrane region" description="Helical" evidence="7">
    <location>
        <begin position="355"/>
        <end position="377"/>
    </location>
</feature>
<keyword evidence="2" id="KW-0813">Transport</keyword>
<evidence type="ECO:0000313" key="11">
    <source>
        <dbReference type="Proteomes" id="UP000095412"/>
    </source>
</evidence>
<feature type="transmembrane region" description="Helical" evidence="7">
    <location>
        <begin position="71"/>
        <end position="94"/>
    </location>
</feature>